<dbReference type="NCBIfam" id="TIGR01297">
    <property type="entry name" value="CDF"/>
    <property type="match status" value="1"/>
</dbReference>
<dbReference type="PANTHER" id="PTHR13414:SF9">
    <property type="entry name" value="PROTON-COUPLED ZINC ANTIPORTER SLC30A9, MITOCHONDRIAL"/>
    <property type="match status" value="1"/>
</dbReference>
<dbReference type="GO" id="GO:0016020">
    <property type="term" value="C:membrane"/>
    <property type="evidence" value="ECO:0007669"/>
    <property type="project" value="UniProtKB-SubCell"/>
</dbReference>
<protein>
    <submittedName>
        <fullName evidence="8">Cation diffusion facilitator family transporter</fullName>
    </submittedName>
</protein>
<feature type="transmembrane region" description="Helical" evidence="6">
    <location>
        <begin position="157"/>
        <end position="182"/>
    </location>
</feature>
<dbReference type="SUPFAM" id="SSF161111">
    <property type="entry name" value="Cation efflux protein transmembrane domain-like"/>
    <property type="match status" value="1"/>
</dbReference>
<dbReference type="GO" id="GO:0006882">
    <property type="term" value="P:intracellular zinc ion homeostasis"/>
    <property type="evidence" value="ECO:0007669"/>
    <property type="project" value="TreeGrafter"/>
</dbReference>
<dbReference type="HOGENOM" id="CLU_021126_1_0_7"/>
<dbReference type="Pfam" id="PF01545">
    <property type="entry name" value="Cation_efflux"/>
    <property type="match status" value="1"/>
</dbReference>
<comment type="subcellular location">
    <subcellularLocation>
        <location evidence="1">Membrane</location>
        <topology evidence="1">Multi-pass membrane protein</topology>
    </subcellularLocation>
</comment>
<feature type="transmembrane region" description="Helical" evidence="6">
    <location>
        <begin position="7"/>
        <end position="27"/>
    </location>
</feature>
<feature type="domain" description="Cation efflux protein transmembrane" evidence="7">
    <location>
        <begin position="9"/>
        <end position="216"/>
    </location>
</feature>
<gene>
    <name evidence="8" type="ordered locus">Hoch_4497</name>
</gene>
<evidence type="ECO:0000256" key="2">
    <source>
        <dbReference type="ARBA" id="ARBA00022448"/>
    </source>
</evidence>
<dbReference type="OrthoDB" id="9806522at2"/>
<dbReference type="InterPro" id="IPR002524">
    <property type="entry name" value="Cation_efflux"/>
</dbReference>
<reference evidence="8 9" key="1">
    <citation type="journal article" date="2010" name="Stand. Genomic Sci.">
        <title>Complete genome sequence of Haliangium ochraceum type strain (SMP-2).</title>
        <authorList>
            <consortium name="US DOE Joint Genome Institute (JGI-PGF)"/>
            <person name="Ivanova N."/>
            <person name="Daum C."/>
            <person name="Lang E."/>
            <person name="Abt B."/>
            <person name="Kopitz M."/>
            <person name="Saunders E."/>
            <person name="Lapidus A."/>
            <person name="Lucas S."/>
            <person name="Glavina Del Rio T."/>
            <person name="Nolan M."/>
            <person name="Tice H."/>
            <person name="Copeland A."/>
            <person name="Cheng J.F."/>
            <person name="Chen F."/>
            <person name="Bruce D."/>
            <person name="Goodwin L."/>
            <person name="Pitluck S."/>
            <person name="Mavromatis K."/>
            <person name="Pati A."/>
            <person name="Mikhailova N."/>
            <person name="Chen A."/>
            <person name="Palaniappan K."/>
            <person name="Land M."/>
            <person name="Hauser L."/>
            <person name="Chang Y.J."/>
            <person name="Jeffries C.D."/>
            <person name="Detter J.C."/>
            <person name="Brettin T."/>
            <person name="Rohde M."/>
            <person name="Goker M."/>
            <person name="Bristow J."/>
            <person name="Markowitz V."/>
            <person name="Eisen J.A."/>
            <person name="Hugenholtz P."/>
            <person name="Kyrpides N.C."/>
            <person name="Klenk H.P."/>
        </authorList>
    </citation>
    <scope>NUCLEOTIDE SEQUENCE [LARGE SCALE GENOMIC DNA]</scope>
    <source>
        <strain evidence="9">DSM 14365 / CIP 107738 / JCM 11303 / AJ 13395 / SMP-2</strain>
    </source>
</reference>
<keyword evidence="4 6" id="KW-1133">Transmembrane helix</keyword>
<name>D0LPV3_HALO1</name>
<dbReference type="RefSeq" id="WP_012829588.1">
    <property type="nucleotide sequence ID" value="NC_013440.1"/>
</dbReference>
<feature type="transmembrane region" description="Helical" evidence="6">
    <location>
        <begin position="76"/>
        <end position="99"/>
    </location>
</feature>
<dbReference type="eggNOG" id="COG0053">
    <property type="taxonomic scope" value="Bacteria"/>
</dbReference>
<organism evidence="8 9">
    <name type="scientific">Haliangium ochraceum (strain DSM 14365 / JCM 11303 / SMP-2)</name>
    <dbReference type="NCBI Taxonomy" id="502025"/>
    <lineage>
        <taxon>Bacteria</taxon>
        <taxon>Pseudomonadati</taxon>
        <taxon>Myxococcota</taxon>
        <taxon>Polyangia</taxon>
        <taxon>Haliangiales</taxon>
        <taxon>Kofleriaceae</taxon>
        <taxon>Haliangium</taxon>
    </lineage>
</organism>
<proteinExistence type="predicted"/>
<dbReference type="InterPro" id="IPR040177">
    <property type="entry name" value="SLC30A9"/>
</dbReference>
<keyword evidence="5 6" id="KW-0472">Membrane</keyword>
<sequence length="353" mass="38096">MAAGGKSAVFLALIGNGLLTVIKFGAFLLSRSPAMLSEAIHSFADTANQWLLYLGIRRSERPADDAYHWGYGGERFLFALISAAGIFVLGCGVTVYHGIHSLLDPPEVTTSWVSFAVLGIALVVDGFVFLAAVREVSRQKGERSFMEFVRTSSDPTLLAVLFEDAVATLGVLVALAGIGLGYLTGSPVFDAIASIIIGLLLGMVAIWLAVRNRQLILGPAIPDDVAQGILAYLDEQPSIETVRRVRTRIVGSDRFAFSAEIDYDGNYLGKLQAGWLAERLFELSAGPSEQPDDVRSAQLESCAQAFGERLLDALAGEIDRIEAELRARYPRLAFVDLESDDVGAIKRAKSRAE</sequence>
<dbReference type="STRING" id="502025.Hoch_4497"/>
<evidence type="ECO:0000259" key="7">
    <source>
        <dbReference type="Pfam" id="PF01545"/>
    </source>
</evidence>
<evidence type="ECO:0000313" key="9">
    <source>
        <dbReference type="Proteomes" id="UP000001880"/>
    </source>
</evidence>
<evidence type="ECO:0000256" key="4">
    <source>
        <dbReference type="ARBA" id="ARBA00022989"/>
    </source>
</evidence>
<keyword evidence="3 6" id="KW-0812">Transmembrane</keyword>
<dbReference type="Gene3D" id="1.20.1510.10">
    <property type="entry name" value="Cation efflux protein transmembrane domain"/>
    <property type="match status" value="1"/>
</dbReference>
<evidence type="ECO:0000256" key="6">
    <source>
        <dbReference type="SAM" id="Phobius"/>
    </source>
</evidence>
<keyword evidence="2" id="KW-0813">Transport</keyword>
<feature type="transmembrane region" description="Helical" evidence="6">
    <location>
        <begin position="188"/>
        <end position="210"/>
    </location>
</feature>
<accession>D0LPV3</accession>
<dbReference type="InterPro" id="IPR027469">
    <property type="entry name" value="Cation_efflux_TMD_sf"/>
</dbReference>
<dbReference type="Proteomes" id="UP000001880">
    <property type="component" value="Chromosome"/>
</dbReference>
<feature type="transmembrane region" description="Helical" evidence="6">
    <location>
        <begin position="39"/>
        <end position="56"/>
    </location>
</feature>
<evidence type="ECO:0000313" key="8">
    <source>
        <dbReference type="EMBL" id="ACY16990.1"/>
    </source>
</evidence>
<dbReference type="PANTHER" id="PTHR13414">
    <property type="entry name" value="HUEL-CATION TRANSPORTER"/>
    <property type="match status" value="1"/>
</dbReference>
<dbReference type="KEGG" id="hoh:Hoch_4497"/>
<dbReference type="EMBL" id="CP001804">
    <property type="protein sequence ID" value="ACY16990.1"/>
    <property type="molecule type" value="Genomic_DNA"/>
</dbReference>
<dbReference type="InterPro" id="IPR058533">
    <property type="entry name" value="Cation_efflux_TM"/>
</dbReference>
<dbReference type="GO" id="GO:0008324">
    <property type="term" value="F:monoatomic cation transmembrane transporter activity"/>
    <property type="evidence" value="ECO:0007669"/>
    <property type="project" value="InterPro"/>
</dbReference>
<keyword evidence="9" id="KW-1185">Reference proteome</keyword>
<dbReference type="AlphaFoldDB" id="D0LPV3"/>
<evidence type="ECO:0000256" key="5">
    <source>
        <dbReference type="ARBA" id="ARBA00023136"/>
    </source>
</evidence>
<feature type="transmembrane region" description="Helical" evidence="6">
    <location>
        <begin position="111"/>
        <end position="136"/>
    </location>
</feature>
<dbReference type="GO" id="GO:0006829">
    <property type="term" value="P:zinc ion transport"/>
    <property type="evidence" value="ECO:0007669"/>
    <property type="project" value="InterPro"/>
</dbReference>
<evidence type="ECO:0000256" key="1">
    <source>
        <dbReference type="ARBA" id="ARBA00004141"/>
    </source>
</evidence>
<evidence type="ECO:0000256" key="3">
    <source>
        <dbReference type="ARBA" id="ARBA00022692"/>
    </source>
</evidence>